<dbReference type="InterPro" id="IPR005706">
    <property type="entry name" value="Ribosomal_uS2_bac/mit/plastid"/>
</dbReference>
<accession>A0A161TF06</accession>
<dbReference type="PROSITE" id="PS00962">
    <property type="entry name" value="RIBOSOMAL_S2_1"/>
    <property type="match status" value="1"/>
</dbReference>
<gene>
    <name evidence="4" type="ORF">L228DRAFT_219008</name>
</gene>
<dbReference type="InterPro" id="IPR023591">
    <property type="entry name" value="Ribosomal_uS2_flav_dom_sf"/>
</dbReference>
<reference evidence="4 5" key="1">
    <citation type="journal article" date="2016" name="Fungal Biol.">
        <title>The genome of Xylona heveae provides a window into fungal endophytism.</title>
        <authorList>
            <person name="Gazis R."/>
            <person name="Kuo A."/>
            <person name="Riley R."/>
            <person name="LaButti K."/>
            <person name="Lipzen A."/>
            <person name="Lin J."/>
            <person name="Amirebrahimi M."/>
            <person name="Hesse C.N."/>
            <person name="Spatafora J.W."/>
            <person name="Henrissat B."/>
            <person name="Hainaut M."/>
            <person name="Grigoriev I.V."/>
            <person name="Hibbett D.S."/>
        </authorList>
    </citation>
    <scope>NUCLEOTIDE SEQUENCE [LARGE SCALE GENOMIC DNA]</scope>
    <source>
        <strain evidence="4 5">TC161</strain>
    </source>
</reference>
<sequence length="351" mass="38627">MIIRQLMLRQGRRALFAPTRRWIRALNTETIEASLEHHIRETQPIEEFVNSQSHVPVQPTDALTSESETEELTTAETWEAIQAQKQTTGPLGSALSHLYRPHELVNNPPSPKDISVESLIAAQAHLGHSTSLWHPGNSRYIFGIRSGIHIIDPSITAAHLRRACRIVSGVTARGGIVLFAGTREGQERCVVKAAELAGGCHLFERWTPGSITNGQQILARCKTKVVDEFDNDVTHLFGDQLMNRSVLKPDLVVCLNPRENYVLLHECGLNGVPTIGIVDTDQDPTWVTYPIPANDDSLRCVQTIAGVLGRAGETGKKARLEAADQGIITFNPAERLRNPGSRSGSESRPSR</sequence>
<dbReference type="Pfam" id="PF00318">
    <property type="entry name" value="Ribosomal_S2"/>
    <property type="match status" value="1"/>
</dbReference>
<proteinExistence type="inferred from homology"/>
<evidence type="ECO:0000313" key="4">
    <source>
        <dbReference type="EMBL" id="KZF24557.1"/>
    </source>
</evidence>
<dbReference type="EMBL" id="KV407456">
    <property type="protein sequence ID" value="KZF24557.1"/>
    <property type="molecule type" value="Genomic_DNA"/>
</dbReference>
<dbReference type="OMA" id="CMRQSRQ"/>
<dbReference type="Proteomes" id="UP000076632">
    <property type="component" value="Unassembled WGS sequence"/>
</dbReference>
<dbReference type="InterPro" id="IPR018130">
    <property type="entry name" value="Ribosomal_uS2_CS"/>
</dbReference>
<dbReference type="STRING" id="1328760.A0A161TF06"/>
<dbReference type="PANTHER" id="PTHR12534">
    <property type="entry name" value="30S RIBOSOMAL PROTEIN S2 PROKARYOTIC AND ORGANELLAR"/>
    <property type="match status" value="1"/>
</dbReference>
<keyword evidence="3" id="KW-0687">Ribonucleoprotein</keyword>
<dbReference type="FunCoup" id="A0A161TF06">
    <property type="interactions" value="710"/>
</dbReference>
<dbReference type="GeneID" id="28895340"/>
<evidence type="ECO:0000313" key="5">
    <source>
        <dbReference type="Proteomes" id="UP000076632"/>
    </source>
</evidence>
<dbReference type="PANTHER" id="PTHR12534:SF0">
    <property type="entry name" value="SMALL RIBOSOMAL SUBUNIT PROTEIN US2M"/>
    <property type="match status" value="1"/>
</dbReference>
<dbReference type="InterPro" id="IPR001865">
    <property type="entry name" value="Ribosomal_uS2"/>
</dbReference>
<name>A0A161TF06_XYLHT</name>
<dbReference type="OrthoDB" id="2320368at2759"/>
<dbReference type="PRINTS" id="PR00395">
    <property type="entry name" value="RIBOSOMALS2"/>
</dbReference>
<dbReference type="GO" id="GO:0005763">
    <property type="term" value="C:mitochondrial small ribosomal subunit"/>
    <property type="evidence" value="ECO:0007669"/>
    <property type="project" value="TreeGrafter"/>
</dbReference>
<protein>
    <submittedName>
        <fullName evidence="4">Ribosomal protein S2</fullName>
    </submittedName>
</protein>
<dbReference type="CDD" id="cd01425">
    <property type="entry name" value="RPS2"/>
    <property type="match status" value="1"/>
</dbReference>
<dbReference type="Gene3D" id="3.40.50.10490">
    <property type="entry name" value="Glucose-6-phosphate isomerase like protein, domain 1"/>
    <property type="match status" value="1"/>
</dbReference>
<dbReference type="SUPFAM" id="SSF52313">
    <property type="entry name" value="Ribosomal protein S2"/>
    <property type="match status" value="1"/>
</dbReference>
<keyword evidence="2 4" id="KW-0689">Ribosomal protein</keyword>
<evidence type="ECO:0000256" key="1">
    <source>
        <dbReference type="ARBA" id="ARBA00006242"/>
    </source>
</evidence>
<evidence type="ECO:0000256" key="3">
    <source>
        <dbReference type="ARBA" id="ARBA00023274"/>
    </source>
</evidence>
<keyword evidence="5" id="KW-1185">Reference proteome</keyword>
<dbReference type="AlphaFoldDB" id="A0A161TF06"/>
<dbReference type="GO" id="GO:0003735">
    <property type="term" value="F:structural constituent of ribosome"/>
    <property type="evidence" value="ECO:0007669"/>
    <property type="project" value="InterPro"/>
</dbReference>
<evidence type="ECO:0000256" key="2">
    <source>
        <dbReference type="ARBA" id="ARBA00022980"/>
    </source>
</evidence>
<dbReference type="RefSeq" id="XP_018190112.1">
    <property type="nucleotide sequence ID" value="XM_018330203.1"/>
</dbReference>
<comment type="similarity">
    <text evidence="1">Belongs to the universal ribosomal protein uS2 family.</text>
</comment>
<organism evidence="4 5">
    <name type="scientific">Xylona heveae (strain CBS 132557 / TC161)</name>
    <dbReference type="NCBI Taxonomy" id="1328760"/>
    <lineage>
        <taxon>Eukaryota</taxon>
        <taxon>Fungi</taxon>
        <taxon>Dikarya</taxon>
        <taxon>Ascomycota</taxon>
        <taxon>Pezizomycotina</taxon>
        <taxon>Xylonomycetes</taxon>
        <taxon>Xylonales</taxon>
        <taxon>Xylonaceae</taxon>
        <taxon>Xylona</taxon>
    </lineage>
</organism>
<dbReference type="GO" id="GO:0006412">
    <property type="term" value="P:translation"/>
    <property type="evidence" value="ECO:0007669"/>
    <property type="project" value="InterPro"/>
</dbReference>
<dbReference type="InParanoid" id="A0A161TF06"/>
<dbReference type="HAMAP" id="MF_00291_B">
    <property type="entry name" value="Ribosomal_uS2_B"/>
    <property type="match status" value="1"/>
</dbReference>